<dbReference type="OrthoDB" id="6287725at2759"/>
<proteinExistence type="predicted"/>
<name>A0A9N9MZL7_9NEOP</name>
<gene>
    <name evidence="3" type="ORF">DIATSA_LOCUS448</name>
</gene>
<evidence type="ECO:0000313" key="4">
    <source>
        <dbReference type="Proteomes" id="UP001153714"/>
    </source>
</evidence>
<keyword evidence="4" id="KW-1185">Reference proteome</keyword>
<dbReference type="AlphaFoldDB" id="A0A9N9MZL7"/>
<dbReference type="InterPro" id="IPR045842">
    <property type="entry name" value="Fry_C"/>
</dbReference>
<evidence type="ECO:0000259" key="2">
    <source>
        <dbReference type="Pfam" id="PF19421"/>
    </source>
</evidence>
<feature type="compositionally biased region" description="Polar residues" evidence="1">
    <location>
        <begin position="126"/>
        <end position="135"/>
    </location>
</feature>
<organism evidence="3 4">
    <name type="scientific">Diatraea saccharalis</name>
    <name type="common">sugarcane borer</name>
    <dbReference type="NCBI Taxonomy" id="40085"/>
    <lineage>
        <taxon>Eukaryota</taxon>
        <taxon>Metazoa</taxon>
        <taxon>Ecdysozoa</taxon>
        <taxon>Arthropoda</taxon>
        <taxon>Hexapoda</taxon>
        <taxon>Insecta</taxon>
        <taxon>Pterygota</taxon>
        <taxon>Neoptera</taxon>
        <taxon>Endopterygota</taxon>
        <taxon>Lepidoptera</taxon>
        <taxon>Glossata</taxon>
        <taxon>Ditrysia</taxon>
        <taxon>Pyraloidea</taxon>
        <taxon>Crambidae</taxon>
        <taxon>Crambinae</taxon>
        <taxon>Diatraea</taxon>
    </lineage>
</organism>
<feature type="region of interest" description="Disordered" evidence="1">
    <location>
        <begin position="62"/>
        <end position="149"/>
    </location>
</feature>
<dbReference type="EMBL" id="OU893332">
    <property type="protein sequence ID" value="CAG9782165.1"/>
    <property type="molecule type" value="Genomic_DNA"/>
</dbReference>
<feature type="region of interest" description="Disordered" evidence="1">
    <location>
        <begin position="1"/>
        <end position="27"/>
    </location>
</feature>
<evidence type="ECO:0000256" key="1">
    <source>
        <dbReference type="SAM" id="MobiDB-lite"/>
    </source>
</evidence>
<protein>
    <recommendedName>
        <fullName evidence="2">Protein furry C-terminal domain-containing protein</fullName>
    </recommendedName>
</protein>
<feature type="compositionally biased region" description="Basic and acidic residues" evidence="1">
    <location>
        <begin position="79"/>
        <end position="92"/>
    </location>
</feature>
<reference evidence="3" key="1">
    <citation type="submission" date="2021-12" db="EMBL/GenBank/DDBJ databases">
        <authorList>
            <person name="King R."/>
        </authorList>
    </citation>
    <scope>NUCLEOTIDE SEQUENCE</scope>
</reference>
<reference evidence="3" key="2">
    <citation type="submission" date="2022-10" db="EMBL/GenBank/DDBJ databases">
        <authorList>
            <consortium name="ENA_rothamsted_submissions"/>
            <consortium name="culmorum"/>
            <person name="King R."/>
        </authorList>
    </citation>
    <scope>NUCLEOTIDE SEQUENCE</scope>
</reference>
<sequence>MASSLEEVSGTPGNELPTAAPPTDHFGVFKDFDFLEYESESIEGESSDNFNWGVRRRLLSEERDEGIAPERSPPPQRPRPPDLHPKQSGHEDSSDEEGGWEEGGTGTRGEGDAGAPHDLTLRARTHSFSSASSGEQDGDRGDITPVPGAAPAMRDAWRASVAGLLRQAALLPPLALVHRMHTALKVLLC</sequence>
<dbReference type="Proteomes" id="UP001153714">
    <property type="component" value="Chromosome 1"/>
</dbReference>
<evidence type="ECO:0000313" key="3">
    <source>
        <dbReference type="EMBL" id="CAG9782165.1"/>
    </source>
</evidence>
<dbReference type="Pfam" id="PF19421">
    <property type="entry name" value="Fry_C"/>
    <property type="match status" value="1"/>
</dbReference>
<feature type="domain" description="Protein furry C-terminal" evidence="2">
    <location>
        <begin position="24"/>
        <end position="96"/>
    </location>
</feature>
<accession>A0A9N9MZL7</accession>